<name>A0A8H6N305_9PEZI</name>
<comment type="caution">
    <text evidence="1">The sequence shown here is derived from an EMBL/GenBank/DDBJ whole genome shotgun (WGS) entry which is preliminary data.</text>
</comment>
<keyword evidence="2" id="KW-1185">Reference proteome</keyword>
<reference evidence="1 2" key="1">
    <citation type="journal article" date="2020" name="Phytopathology">
        <title>Genome Sequence Resources of Colletotrichum truncatum, C. plurivorum, C. musicola, and C. sojae: Four Species Pathogenic to Soybean (Glycine max).</title>
        <authorList>
            <person name="Rogerio F."/>
            <person name="Boufleur T.R."/>
            <person name="Ciampi-Guillardi M."/>
            <person name="Sukno S.A."/>
            <person name="Thon M.R."/>
            <person name="Massola Junior N.S."/>
            <person name="Baroncelli R."/>
        </authorList>
    </citation>
    <scope>NUCLEOTIDE SEQUENCE [LARGE SCALE GENOMIC DNA]</scope>
    <source>
        <strain evidence="1 2">LFN0009</strain>
    </source>
</reference>
<proteinExistence type="predicted"/>
<organism evidence="1 2">
    <name type="scientific">Colletotrichum sojae</name>
    <dbReference type="NCBI Taxonomy" id="2175907"/>
    <lineage>
        <taxon>Eukaryota</taxon>
        <taxon>Fungi</taxon>
        <taxon>Dikarya</taxon>
        <taxon>Ascomycota</taxon>
        <taxon>Pezizomycotina</taxon>
        <taxon>Sordariomycetes</taxon>
        <taxon>Hypocreomycetidae</taxon>
        <taxon>Glomerellales</taxon>
        <taxon>Glomerellaceae</taxon>
        <taxon>Colletotrichum</taxon>
        <taxon>Colletotrichum orchidearum species complex</taxon>
    </lineage>
</organism>
<dbReference type="AlphaFoldDB" id="A0A8H6N305"/>
<dbReference type="Proteomes" id="UP000652219">
    <property type="component" value="Unassembled WGS sequence"/>
</dbReference>
<dbReference type="EMBL" id="WIGN01000015">
    <property type="protein sequence ID" value="KAF6818449.1"/>
    <property type="molecule type" value="Genomic_DNA"/>
</dbReference>
<accession>A0A8H6N305</accession>
<evidence type="ECO:0000313" key="2">
    <source>
        <dbReference type="Proteomes" id="UP000652219"/>
    </source>
</evidence>
<protein>
    <submittedName>
        <fullName evidence="1">Uncharacterized protein</fullName>
    </submittedName>
</protein>
<evidence type="ECO:0000313" key="1">
    <source>
        <dbReference type="EMBL" id="KAF6818449.1"/>
    </source>
</evidence>
<sequence>MTPTETGCVVGAGTYVISSCLASRLESVPSPEAYRLMSSETSQDPSPRRQGCQAHKQLCPEAVIAVLVLYTTEMLPLRDTNFAAFALRGPDFMLRVFRPPDIVRLCSAALAGG</sequence>
<gene>
    <name evidence="1" type="ORF">CSOJ01_01829</name>
</gene>